<feature type="region of interest" description="Disordered" evidence="1">
    <location>
        <begin position="138"/>
        <end position="162"/>
    </location>
</feature>
<gene>
    <name evidence="2" type="ORF">QE152_g904</name>
</gene>
<evidence type="ECO:0000256" key="1">
    <source>
        <dbReference type="SAM" id="MobiDB-lite"/>
    </source>
</evidence>
<dbReference type="Proteomes" id="UP001458880">
    <property type="component" value="Unassembled WGS sequence"/>
</dbReference>
<dbReference type="AlphaFoldDB" id="A0AAW1N4U4"/>
<dbReference type="EMBL" id="JASPKY010000004">
    <property type="protein sequence ID" value="KAK9754940.1"/>
    <property type="molecule type" value="Genomic_DNA"/>
</dbReference>
<comment type="caution">
    <text evidence="2">The sequence shown here is derived from an EMBL/GenBank/DDBJ whole genome shotgun (WGS) entry which is preliminary data.</text>
</comment>
<feature type="compositionally biased region" description="Basic residues" evidence="1">
    <location>
        <begin position="138"/>
        <end position="147"/>
    </location>
</feature>
<protein>
    <submittedName>
        <fullName evidence="2">Uncharacterized protein</fullName>
    </submittedName>
</protein>
<reference evidence="2 3" key="1">
    <citation type="journal article" date="2024" name="BMC Genomics">
        <title>De novo assembly and annotation of Popillia japonica's genome with initial clues to its potential as an invasive pest.</title>
        <authorList>
            <person name="Cucini C."/>
            <person name="Boschi S."/>
            <person name="Funari R."/>
            <person name="Cardaioli E."/>
            <person name="Iannotti N."/>
            <person name="Marturano G."/>
            <person name="Paoli F."/>
            <person name="Bruttini M."/>
            <person name="Carapelli A."/>
            <person name="Frati F."/>
            <person name="Nardi F."/>
        </authorList>
    </citation>
    <scope>NUCLEOTIDE SEQUENCE [LARGE SCALE GENOMIC DNA]</scope>
    <source>
        <strain evidence="2">DMR45628</strain>
    </source>
</reference>
<keyword evidence="3" id="KW-1185">Reference proteome</keyword>
<name>A0AAW1N4U4_POPJA</name>
<feature type="compositionally biased region" description="Basic and acidic residues" evidence="1">
    <location>
        <begin position="148"/>
        <end position="158"/>
    </location>
</feature>
<evidence type="ECO:0000313" key="3">
    <source>
        <dbReference type="Proteomes" id="UP001458880"/>
    </source>
</evidence>
<evidence type="ECO:0000313" key="2">
    <source>
        <dbReference type="EMBL" id="KAK9754940.1"/>
    </source>
</evidence>
<accession>A0AAW1N4U4</accession>
<proteinExistence type="predicted"/>
<sequence>MTLERLLQLEVCDNAWNLATTVGNGTSGFRACGIFPYDPQKIPEHAFKIASASEVLQNNTVRAEGIEENLVADTTLNRNDNASETTESMMSSTDVDLNQLPSTPISCTSHQGVIHPSCSANNSFTPFDNIVSVPTVKKPRVTKRKQHAHELTSFENREKVRKKKTIKEKLTANKNKQKSICKKPNVTKRRKLLKSSSESSEAEEKVTYQDSSSDMSQQDYEYCAACSGYYYAKNGPKCDWIISKCCKKWTHEDCAEKGLLCA</sequence>
<organism evidence="2 3">
    <name type="scientific">Popillia japonica</name>
    <name type="common">Japanese beetle</name>
    <dbReference type="NCBI Taxonomy" id="7064"/>
    <lineage>
        <taxon>Eukaryota</taxon>
        <taxon>Metazoa</taxon>
        <taxon>Ecdysozoa</taxon>
        <taxon>Arthropoda</taxon>
        <taxon>Hexapoda</taxon>
        <taxon>Insecta</taxon>
        <taxon>Pterygota</taxon>
        <taxon>Neoptera</taxon>
        <taxon>Endopterygota</taxon>
        <taxon>Coleoptera</taxon>
        <taxon>Polyphaga</taxon>
        <taxon>Scarabaeiformia</taxon>
        <taxon>Scarabaeidae</taxon>
        <taxon>Rutelinae</taxon>
        <taxon>Popillia</taxon>
    </lineage>
</organism>
<feature type="region of interest" description="Disordered" evidence="1">
    <location>
        <begin position="188"/>
        <end position="212"/>
    </location>
</feature>